<dbReference type="Gene3D" id="3.40.50.2300">
    <property type="match status" value="1"/>
</dbReference>
<dbReference type="PANTHER" id="PTHR43547:SF2">
    <property type="entry name" value="HYBRID SIGNAL TRANSDUCTION HISTIDINE KINASE C"/>
    <property type="match status" value="1"/>
</dbReference>
<evidence type="ECO:0000313" key="15">
    <source>
        <dbReference type="Proteomes" id="UP000294848"/>
    </source>
</evidence>
<evidence type="ECO:0000259" key="12">
    <source>
        <dbReference type="PROSITE" id="PS50109"/>
    </source>
</evidence>
<evidence type="ECO:0000256" key="10">
    <source>
        <dbReference type="SAM" id="SignalP"/>
    </source>
</evidence>
<dbReference type="SUPFAM" id="SSF55874">
    <property type="entry name" value="ATPase domain of HSP90 chaperone/DNA topoisomerase II/histidine kinase"/>
    <property type="match status" value="1"/>
</dbReference>
<dbReference type="Pfam" id="PF00072">
    <property type="entry name" value="Response_reg"/>
    <property type="match status" value="1"/>
</dbReference>
<keyword evidence="6" id="KW-0805">Transcription regulation</keyword>
<dbReference type="EC" id="2.7.13.3" evidence="2"/>
<dbReference type="PRINTS" id="PR00344">
    <property type="entry name" value="BCTRLSENSOR"/>
</dbReference>
<dbReference type="InterPro" id="IPR003594">
    <property type="entry name" value="HATPase_dom"/>
</dbReference>
<dbReference type="Pfam" id="PF07495">
    <property type="entry name" value="Y_Y_Y"/>
    <property type="match status" value="1"/>
</dbReference>
<dbReference type="InterPro" id="IPR003661">
    <property type="entry name" value="HisK_dim/P_dom"/>
</dbReference>
<dbReference type="InterPro" id="IPR011006">
    <property type="entry name" value="CheY-like_superfamily"/>
</dbReference>
<protein>
    <recommendedName>
        <fullName evidence="2">histidine kinase</fullName>
        <ecNumber evidence="2">2.7.13.3</ecNumber>
    </recommendedName>
</protein>
<feature type="domain" description="HTH araC/xylS-type" evidence="11">
    <location>
        <begin position="1254"/>
        <end position="1353"/>
    </location>
</feature>
<feature type="domain" description="Response regulatory" evidence="13">
    <location>
        <begin position="1107"/>
        <end position="1222"/>
    </location>
</feature>
<feature type="chain" id="PRO_5020447508" description="histidine kinase" evidence="10">
    <location>
        <begin position="22"/>
        <end position="1362"/>
    </location>
</feature>
<gene>
    <name evidence="14" type="ORF">DET52_108200</name>
</gene>
<dbReference type="Pfam" id="PF07494">
    <property type="entry name" value="Reg_prop"/>
    <property type="match status" value="2"/>
</dbReference>
<reference evidence="14 15" key="1">
    <citation type="submission" date="2019-03" db="EMBL/GenBank/DDBJ databases">
        <title>Freshwater and sediment microbial communities from various areas in North America, analyzing microbe dynamics in response to fracking.</title>
        <authorList>
            <person name="Lamendella R."/>
        </authorList>
    </citation>
    <scope>NUCLEOTIDE SEQUENCE [LARGE SCALE GENOMIC DNA]</scope>
    <source>
        <strain evidence="14 15">114D</strain>
    </source>
</reference>
<feature type="signal peptide" evidence="10">
    <location>
        <begin position="1"/>
        <end position="21"/>
    </location>
</feature>
<dbReference type="OrthoDB" id="717811at2"/>
<organism evidence="14 15">
    <name type="scientific">Sunxiuqinia elliptica</name>
    <dbReference type="NCBI Taxonomy" id="655355"/>
    <lineage>
        <taxon>Bacteria</taxon>
        <taxon>Pseudomonadati</taxon>
        <taxon>Bacteroidota</taxon>
        <taxon>Bacteroidia</taxon>
        <taxon>Marinilabiliales</taxon>
        <taxon>Prolixibacteraceae</taxon>
        <taxon>Sunxiuqinia</taxon>
    </lineage>
</organism>
<dbReference type="SMART" id="SM00388">
    <property type="entry name" value="HisKA"/>
    <property type="match status" value="1"/>
</dbReference>
<dbReference type="Gene3D" id="1.10.287.130">
    <property type="match status" value="1"/>
</dbReference>
<evidence type="ECO:0000256" key="7">
    <source>
        <dbReference type="ARBA" id="ARBA00023163"/>
    </source>
</evidence>
<dbReference type="SMART" id="SM00342">
    <property type="entry name" value="HTH_ARAC"/>
    <property type="match status" value="1"/>
</dbReference>
<dbReference type="InterPro" id="IPR005467">
    <property type="entry name" value="His_kinase_dom"/>
</dbReference>
<dbReference type="InterPro" id="IPR018060">
    <property type="entry name" value="HTH_AraC"/>
</dbReference>
<dbReference type="Gene3D" id="1.10.10.60">
    <property type="entry name" value="Homeodomain-like"/>
    <property type="match status" value="1"/>
</dbReference>
<dbReference type="SUPFAM" id="SSF52172">
    <property type="entry name" value="CheY-like"/>
    <property type="match status" value="1"/>
</dbReference>
<dbReference type="GO" id="GO:0003700">
    <property type="term" value="F:DNA-binding transcription factor activity"/>
    <property type="evidence" value="ECO:0007669"/>
    <property type="project" value="InterPro"/>
</dbReference>
<evidence type="ECO:0000256" key="1">
    <source>
        <dbReference type="ARBA" id="ARBA00000085"/>
    </source>
</evidence>
<keyword evidence="4" id="KW-0808">Transferase</keyword>
<accession>A0A4R6GSN6</accession>
<evidence type="ECO:0000256" key="9">
    <source>
        <dbReference type="SAM" id="Phobius"/>
    </source>
</evidence>
<dbReference type="PANTHER" id="PTHR43547">
    <property type="entry name" value="TWO-COMPONENT HISTIDINE KINASE"/>
    <property type="match status" value="1"/>
</dbReference>
<evidence type="ECO:0000256" key="8">
    <source>
        <dbReference type="PROSITE-ProRule" id="PRU00169"/>
    </source>
</evidence>
<evidence type="ECO:0000256" key="5">
    <source>
        <dbReference type="ARBA" id="ARBA00022777"/>
    </source>
</evidence>
<dbReference type="GO" id="GO:0000155">
    <property type="term" value="F:phosphorelay sensor kinase activity"/>
    <property type="evidence" value="ECO:0007669"/>
    <property type="project" value="InterPro"/>
</dbReference>
<keyword evidence="3 8" id="KW-0597">Phosphoprotein</keyword>
<dbReference type="InterPro" id="IPR009057">
    <property type="entry name" value="Homeodomain-like_sf"/>
</dbReference>
<dbReference type="Gene3D" id="3.30.565.10">
    <property type="entry name" value="Histidine kinase-like ATPase, C-terminal domain"/>
    <property type="match status" value="1"/>
</dbReference>
<dbReference type="SUPFAM" id="SSF63829">
    <property type="entry name" value="Calcium-dependent phosphotriesterase"/>
    <property type="match status" value="2"/>
</dbReference>
<comment type="catalytic activity">
    <reaction evidence="1">
        <text>ATP + protein L-histidine = ADP + protein N-phospho-L-histidine.</text>
        <dbReference type="EC" id="2.7.13.3"/>
    </reaction>
</comment>
<dbReference type="SUPFAM" id="SSF47384">
    <property type="entry name" value="Homodimeric domain of signal transducing histidine kinase"/>
    <property type="match status" value="1"/>
</dbReference>
<dbReference type="InterPro" id="IPR011123">
    <property type="entry name" value="Y_Y_Y"/>
</dbReference>
<sequence>MYRCKFYLFIIFSLVYFSSFAQENKSYRFHTFSPEGGFYYDGVTHIKQDKDGFIWILLENDLYRFDGYEYKRYFSYFKKSNNKNGHNFRSIAIDKDGKLFVALTDGLYVYNKLDDEFSKLINGNTSQLHVSDNNEIWMTKSNFLGKYDETNCKFVKLLYKKRPLTNPQFFVPENKGFFMLNWGRNIFRYNNETEEIKLFYAFKRDGDIKGICKINNTLWLLDSNNKFQRIDIPTGKLIEEVDFLSSSENLYSRMILADKNENIWIASQKGVYVFNTKNNKYQHYEHNKMDPFSLPNSSVWTLEEDFQNNIWIGTYSGGLSYVNLDRKVQFNSLTPMTSPLNQSLISGFAEDDTNFWVATEGGGINRINKQTNNFTYYQTDSKQNSISSDNVKNIIIDHNKDLWFATFRGGLGYFNPRENIFTHYTRNQNDSNSILVNNLRKLVLDSDSGFWIVYQHNKPIVSYYSFKKKSFTHYNIDKTDNKHYIFDMVEGGEGLLWIITHNRLYSMNAKNGEVKKIGLTHSSLLYGQAACVDANENLWIGTVGKGLIRYNTQTEKFTTFDEILKFNVSTIYSICLDNENSLWMGTDNGLFKYDPSENVFSRFDKKDGVLGQVFYPLAAFKSQVGKLYFGGTNGYTIVDPQSIMQNQVKPQAVISNFYIDNSPAKPNVSDSSFSNTISFPTEITLNYKQSNFGFTFTSDNYLVPEKNRFKYRLKKYDNRWIEVDAFNRNVFYSKVPAGTYTFEVMSANNDGIWGAPLQIKINRTPAPWFSWWANTIYGLVIILVIVVIARYYQNQKKLKLQLYLDNLNQEKKEEIHQSQLRFFTNISHDFRTPLSLISASVEKLREEGLKEYYYRILNGNTKRLLGLVNELMDFRTVENGKMPLQVSKANINHLIETFAFDFKDYATQHNIAFDINTDPGLSGELYIDKHVLEKVVMNLLNNAFKYTINGGSISIRTYTDKKNFHSAYQNKLSISSDYLPNNCFAVVISDTGAGIAKDALNNVFERYYKAKTENINPLFGTGIGLTIVKSLVLLHKGEITVYSESGKGTDFVVCFPSASDTYEFDELLNEGDIKNTPAGQSKETEVPEEDNAPEEFIEKDYIKDKRRILLAEDNEDFRNMLVDYLSADFEVIEAENGLVASNLLKKMRIDLIISDIMMPEKDGITLCKEVKKDIDVSHVPFVLLTAKAGLDSKLEGADVGADIYFEKPVDFKLLRLSIGNVFKQQQQMREYYSKNFFAESHELTSSQRENEFLKKFVLILDQNLDNPEMDVNRIAAQLSMSRSKLYNKIKGITGNSIIEFIKDYRLRKAAKLIIEKDLSMREVMSCVGFESQSYFSRAFKKEFGTTPSRFATKHKVDKNKPG</sequence>
<dbReference type="InterPro" id="IPR004358">
    <property type="entry name" value="Sig_transdc_His_kin-like_C"/>
</dbReference>
<dbReference type="SMART" id="SM00448">
    <property type="entry name" value="REC"/>
    <property type="match status" value="1"/>
</dbReference>
<dbReference type="CDD" id="cd17574">
    <property type="entry name" value="REC_OmpR"/>
    <property type="match status" value="1"/>
</dbReference>
<comment type="caution">
    <text evidence="14">The sequence shown here is derived from an EMBL/GenBank/DDBJ whole genome shotgun (WGS) entry which is preliminary data.</text>
</comment>
<dbReference type="Pfam" id="PF12833">
    <property type="entry name" value="HTH_18"/>
    <property type="match status" value="1"/>
</dbReference>
<dbReference type="PROSITE" id="PS50110">
    <property type="entry name" value="RESPONSE_REGULATORY"/>
    <property type="match status" value="1"/>
</dbReference>
<dbReference type="Gene3D" id="2.60.40.10">
    <property type="entry name" value="Immunoglobulins"/>
    <property type="match status" value="1"/>
</dbReference>
<dbReference type="GO" id="GO:0043565">
    <property type="term" value="F:sequence-specific DNA binding"/>
    <property type="evidence" value="ECO:0007669"/>
    <property type="project" value="InterPro"/>
</dbReference>
<dbReference type="PROSITE" id="PS01124">
    <property type="entry name" value="HTH_ARAC_FAMILY_2"/>
    <property type="match status" value="1"/>
</dbReference>
<evidence type="ECO:0000313" key="14">
    <source>
        <dbReference type="EMBL" id="TDN98412.1"/>
    </source>
</evidence>
<dbReference type="FunFam" id="3.30.565.10:FF:000006">
    <property type="entry name" value="Sensor histidine kinase WalK"/>
    <property type="match status" value="1"/>
</dbReference>
<dbReference type="InterPro" id="IPR036097">
    <property type="entry name" value="HisK_dim/P_sf"/>
</dbReference>
<dbReference type="Pfam" id="PF00512">
    <property type="entry name" value="HisKA"/>
    <property type="match status" value="1"/>
</dbReference>
<dbReference type="Pfam" id="PF02518">
    <property type="entry name" value="HATPase_c"/>
    <property type="match status" value="1"/>
</dbReference>
<dbReference type="SMART" id="SM00387">
    <property type="entry name" value="HATPase_c"/>
    <property type="match status" value="1"/>
</dbReference>
<keyword evidence="10" id="KW-0732">Signal</keyword>
<dbReference type="InterPro" id="IPR011110">
    <property type="entry name" value="Reg_prop"/>
</dbReference>
<proteinExistence type="predicted"/>
<evidence type="ECO:0000256" key="3">
    <source>
        <dbReference type="ARBA" id="ARBA00022553"/>
    </source>
</evidence>
<evidence type="ECO:0000256" key="4">
    <source>
        <dbReference type="ARBA" id="ARBA00022679"/>
    </source>
</evidence>
<dbReference type="Proteomes" id="UP000294848">
    <property type="component" value="Unassembled WGS sequence"/>
</dbReference>
<keyword evidence="9" id="KW-0812">Transmembrane</keyword>
<dbReference type="PROSITE" id="PS50109">
    <property type="entry name" value="HIS_KIN"/>
    <property type="match status" value="1"/>
</dbReference>
<name>A0A4R6GSN6_9BACT</name>
<keyword evidence="9" id="KW-0472">Membrane</keyword>
<dbReference type="InterPro" id="IPR036890">
    <property type="entry name" value="HATPase_C_sf"/>
</dbReference>
<dbReference type="EMBL" id="SNWI01000008">
    <property type="protein sequence ID" value="TDN98412.1"/>
    <property type="molecule type" value="Genomic_DNA"/>
</dbReference>
<dbReference type="CDD" id="cd00082">
    <property type="entry name" value="HisKA"/>
    <property type="match status" value="1"/>
</dbReference>
<evidence type="ECO:0000256" key="6">
    <source>
        <dbReference type="ARBA" id="ARBA00023015"/>
    </source>
</evidence>
<feature type="transmembrane region" description="Helical" evidence="9">
    <location>
        <begin position="768"/>
        <end position="792"/>
    </location>
</feature>
<dbReference type="InterPro" id="IPR013783">
    <property type="entry name" value="Ig-like_fold"/>
</dbReference>
<keyword evidence="9" id="KW-1133">Transmembrane helix</keyword>
<feature type="modified residue" description="4-aspartylphosphate" evidence="8">
    <location>
        <position position="1155"/>
    </location>
</feature>
<feature type="domain" description="Histidine kinase" evidence="12">
    <location>
        <begin position="825"/>
        <end position="1059"/>
    </location>
</feature>
<dbReference type="RefSeq" id="WP_133466199.1">
    <property type="nucleotide sequence ID" value="NZ_SNWI01000008.1"/>
</dbReference>
<dbReference type="InterPro" id="IPR001789">
    <property type="entry name" value="Sig_transdc_resp-reg_receiver"/>
</dbReference>
<evidence type="ECO:0000256" key="2">
    <source>
        <dbReference type="ARBA" id="ARBA00012438"/>
    </source>
</evidence>
<evidence type="ECO:0000259" key="13">
    <source>
        <dbReference type="PROSITE" id="PS50110"/>
    </source>
</evidence>
<dbReference type="InterPro" id="IPR015943">
    <property type="entry name" value="WD40/YVTN_repeat-like_dom_sf"/>
</dbReference>
<dbReference type="Gene3D" id="2.130.10.10">
    <property type="entry name" value="YVTN repeat-like/Quinoprotein amine dehydrogenase"/>
    <property type="match status" value="2"/>
</dbReference>
<keyword evidence="7" id="KW-0804">Transcription</keyword>
<evidence type="ECO:0000259" key="11">
    <source>
        <dbReference type="PROSITE" id="PS01124"/>
    </source>
</evidence>
<keyword evidence="5 14" id="KW-0418">Kinase</keyword>
<dbReference type="SUPFAM" id="SSF46689">
    <property type="entry name" value="Homeodomain-like"/>
    <property type="match status" value="1"/>
</dbReference>